<feature type="binding site" evidence="7">
    <location>
        <position position="75"/>
    </location>
    <ligand>
        <name>Mg(2+)</name>
        <dbReference type="ChEBI" id="CHEBI:18420"/>
        <label>1</label>
        <note>catalytic</note>
    </ligand>
</feature>
<evidence type="ECO:0000256" key="4">
    <source>
        <dbReference type="ARBA" id="ARBA00022723"/>
    </source>
</evidence>
<sequence>MTDLRLDAALLRDLEGFALGVASEAALLIAERAEAGVSATKSSPTDVVTEMDRRAQALIEERIAAYRPQDAFFGEEDGNRAGSSGITWVVDPIDGTVNYVYDIPAYAVSVAAVVGDPRTPGAWTPVAGAVVNPVSGERFWARAGGGASRQRGRLGATRIGVSTQRDLSLALIGTGFGYEPATRAWQARVLAPLLPRVRDIRRFGSAALDLCHVADGSLDAYYERGLNPWDMAAGSLIVTEAGGTVSGLDGAPASRDFVIAGGACANDLNLLLQAIHEKVGPHPAP</sequence>
<evidence type="ECO:0000256" key="5">
    <source>
        <dbReference type="ARBA" id="ARBA00022801"/>
    </source>
</evidence>
<protein>
    <recommendedName>
        <fullName evidence="8">Inositol-1-monophosphatase</fullName>
        <ecNumber evidence="8">3.1.3.25</ecNumber>
    </recommendedName>
</protein>
<dbReference type="EMBL" id="CAJC01000135">
    <property type="protein sequence ID" value="CCI52978.1"/>
    <property type="molecule type" value="Genomic_DNA"/>
</dbReference>
<evidence type="ECO:0000313" key="10">
    <source>
        <dbReference type="Proteomes" id="UP000035720"/>
    </source>
</evidence>
<gene>
    <name evidence="9" type="primary">suhB</name>
    <name evidence="9" type="ORF">BN13_260023</name>
</gene>
<reference evidence="9 10" key="1">
    <citation type="journal article" date="2013" name="ISME J.">
        <title>A metabolic model for members of the genus Tetrasphaera involved in enhanced biological phosphorus removal.</title>
        <authorList>
            <person name="Kristiansen R."/>
            <person name="Nguyen H.T.T."/>
            <person name="Saunders A.M."/>
            <person name="Nielsen J.L."/>
            <person name="Wimmer R."/>
            <person name="Le V.Q."/>
            <person name="McIlroy S.J."/>
            <person name="Petrovski S."/>
            <person name="Seviour R.J."/>
            <person name="Calteau A."/>
            <person name="Nielsen K.L."/>
            <person name="Nielsen P.H."/>
        </authorList>
    </citation>
    <scope>NUCLEOTIDE SEQUENCE [LARGE SCALE GENOMIC DNA]</scope>
    <source>
        <strain evidence="9 10">Ben 74</strain>
    </source>
</reference>
<dbReference type="InterPro" id="IPR020583">
    <property type="entry name" value="Inositol_monoP_metal-BS"/>
</dbReference>
<dbReference type="RefSeq" id="WP_048545284.1">
    <property type="nucleotide sequence ID" value="NZ_HF571038.1"/>
</dbReference>
<keyword evidence="10" id="KW-1185">Reference proteome</keyword>
<dbReference type="SUPFAM" id="SSF56655">
    <property type="entry name" value="Carbohydrate phosphatase"/>
    <property type="match status" value="1"/>
</dbReference>
<feature type="binding site" evidence="7">
    <location>
        <position position="91"/>
    </location>
    <ligand>
        <name>Mg(2+)</name>
        <dbReference type="ChEBI" id="CHEBI:18420"/>
        <label>1</label>
        <note>catalytic</note>
    </ligand>
</feature>
<dbReference type="PANTHER" id="PTHR20854">
    <property type="entry name" value="INOSITOL MONOPHOSPHATASE"/>
    <property type="match status" value="1"/>
</dbReference>
<dbReference type="GO" id="GO:0046854">
    <property type="term" value="P:phosphatidylinositol phosphate biosynthetic process"/>
    <property type="evidence" value="ECO:0007669"/>
    <property type="project" value="InterPro"/>
</dbReference>
<evidence type="ECO:0000256" key="8">
    <source>
        <dbReference type="RuleBase" id="RU364068"/>
    </source>
</evidence>
<evidence type="ECO:0000256" key="6">
    <source>
        <dbReference type="ARBA" id="ARBA00022842"/>
    </source>
</evidence>
<organism evidence="9 10">
    <name type="scientific">Nostocoides jenkinsii Ben 74</name>
    <dbReference type="NCBI Taxonomy" id="1193518"/>
    <lineage>
        <taxon>Bacteria</taxon>
        <taxon>Bacillati</taxon>
        <taxon>Actinomycetota</taxon>
        <taxon>Actinomycetes</taxon>
        <taxon>Micrococcales</taxon>
        <taxon>Intrasporangiaceae</taxon>
        <taxon>Nostocoides</taxon>
    </lineage>
</organism>
<dbReference type="AlphaFoldDB" id="A0A077MDV0"/>
<keyword evidence="5 8" id="KW-0378">Hydrolase</keyword>
<keyword evidence="4 7" id="KW-0479">Metal-binding</keyword>
<dbReference type="PRINTS" id="PR00377">
    <property type="entry name" value="IMPHPHTASES"/>
</dbReference>
<evidence type="ECO:0000256" key="3">
    <source>
        <dbReference type="ARBA" id="ARBA00009759"/>
    </source>
</evidence>
<comment type="similarity">
    <text evidence="3 8">Belongs to the inositol monophosphatase superfamily.</text>
</comment>
<evidence type="ECO:0000313" key="9">
    <source>
        <dbReference type="EMBL" id="CCI52978.1"/>
    </source>
</evidence>
<dbReference type="EC" id="3.1.3.25" evidence="8"/>
<dbReference type="CDD" id="cd01639">
    <property type="entry name" value="IMPase"/>
    <property type="match status" value="1"/>
</dbReference>
<comment type="caution">
    <text evidence="9">The sequence shown here is derived from an EMBL/GenBank/DDBJ whole genome shotgun (WGS) entry which is preliminary data.</text>
</comment>
<dbReference type="PROSITE" id="PS00629">
    <property type="entry name" value="IMP_1"/>
    <property type="match status" value="1"/>
</dbReference>
<evidence type="ECO:0000256" key="2">
    <source>
        <dbReference type="ARBA" id="ARBA00001946"/>
    </source>
</evidence>
<dbReference type="GO" id="GO:0007165">
    <property type="term" value="P:signal transduction"/>
    <property type="evidence" value="ECO:0007669"/>
    <property type="project" value="TreeGrafter"/>
</dbReference>
<dbReference type="InterPro" id="IPR033942">
    <property type="entry name" value="IMPase"/>
</dbReference>
<evidence type="ECO:0000256" key="1">
    <source>
        <dbReference type="ARBA" id="ARBA00001033"/>
    </source>
</evidence>
<dbReference type="PROSITE" id="PS00630">
    <property type="entry name" value="IMP_2"/>
    <property type="match status" value="1"/>
</dbReference>
<evidence type="ECO:0000256" key="7">
    <source>
        <dbReference type="PIRSR" id="PIRSR600760-2"/>
    </source>
</evidence>
<feature type="binding site" evidence="7">
    <location>
        <position position="94"/>
    </location>
    <ligand>
        <name>Mg(2+)</name>
        <dbReference type="ChEBI" id="CHEBI:18420"/>
        <label>1</label>
        <note>catalytic</note>
    </ligand>
</feature>
<proteinExistence type="inferred from homology"/>
<dbReference type="InterPro" id="IPR000760">
    <property type="entry name" value="Inositol_monophosphatase-like"/>
</dbReference>
<dbReference type="GO" id="GO:0046872">
    <property type="term" value="F:metal ion binding"/>
    <property type="evidence" value="ECO:0007669"/>
    <property type="project" value="UniProtKB-KW"/>
</dbReference>
<dbReference type="OrthoDB" id="9772456at2"/>
<comment type="catalytic activity">
    <reaction evidence="1 8">
        <text>a myo-inositol phosphate + H2O = myo-inositol + phosphate</text>
        <dbReference type="Rhea" id="RHEA:24056"/>
        <dbReference type="ChEBI" id="CHEBI:15377"/>
        <dbReference type="ChEBI" id="CHEBI:17268"/>
        <dbReference type="ChEBI" id="CHEBI:43474"/>
        <dbReference type="ChEBI" id="CHEBI:84139"/>
        <dbReference type="EC" id="3.1.3.25"/>
    </reaction>
</comment>
<dbReference type="STRING" id="1193518.BN13_260023"/>
<comment type="cofactor">
    <cofactor evidence="2 7 8">
        <name>Mg(2+)</name>
        <dbReference type="ChEBI" id="CHEBI:18420"/>
    </cofactor>
</comment>
<dbReference type="GO" id="GO:0006020">
    <property type="term" value="P:inositol metabolic process"/>
    <property type="evidence" value="ECO:0007669"/>
    <property type="project" value="TreeGrafter"/>
</dbReference>
<dbReference type="Pfam" id="PF00459">
    <property type="entry name" value="Inositol_P"/>
    <property type="match status" value="1"/>
</dbReference>
<dbReference type="GO" id="GO:0008934">
    <property type="term" value="F:inositol monophosphate 1-phosphatase activity"/>
    <property type="evidence" value="ECO:0007669"/>
    <property type="project" value="InterPro"/>
</dbReference>
<dbReference type="InterPro" id="IPR020550">
    <property type="entry name" value="Inositol_monophosphatase_CS"/>
</dbReference>
<dbReference type="Proteomes" id="UP000035720">
    <property type="component" value="Unassembled WGS sequence"/>
</dbReference>
<name>A0A077MDV0_9MICO</name>
<accession>A0A077MDV0</accession>
<dbReference type="Gene3D" id="3.30.540.10">
    <property type="entry name" value="Fructose-1,6-Bisphosphatase, subunit A, domain 1"/>
    <property type="match status" value="1"/>
</dbReference>
<keyword evidence="6 7" id="KW-0460">Magnesium</keyword>
<feature type="binding site" evidence="7">
    <location>
        <position position="230"/>
    </location>
    <ligand>
        <name>Mg(2+)</name>
        <dbReference type="ChEBI" id="CHEBI:18420"/>
        <label>1</label>
        <note>catalytic</note>
    </ligand>
</feature>
<feature type="binding site" evidence="7">
    <location>
        <position position="93"/>
    </location>
    <ligand>
        <name>Mg(2+)</name>
        <dbReference type="ChEBI" id="CHEBI:18420"/>
        <label>2</label>
    </ligand>
</feature>
<dbReference type="Gene3D" id="3.40.190.80">
    <property type="match status" value="1"/>
</dbReference>
<dbReference type="PANTHER" id="PTHR20854:SF4">
    <property type="entry name" value="INOSITOL-1-MONOPHOSPHATASE-RELATED"/>
    <property type="match status" value="1"/>
</dbReference>